<evidence type="ECO:0000256" key="12">
    <source>
        <dbReference type="ARBA" id="ARBA00022737"/>
    </source>
</evidence>
<evidence type="ECO:0000256" key="7">
    <source>
        <dbReference type="ARBA" id="ARBA00022481"/>
    </source>
</evidence>
<name>A0A5S7WPS9_MACMU</name>
<dbReference type="GO" id="GO:0008017">
    <property type="term" value="F:microtubule binding"/>
    <property type="evidence" value="ECO:0007669"/>
    <property type="project" value="InterPro"/>
</dbReference>
<feature type="compositionally biased region" description="Basic and acidic residues" evidence="19">
    <location>
        <begin position="381"/>
        <end position="400"/>
    </location>
</feature>
<proteinExistence type="predicted"/>
<dbReference type="PROSITE" id="PS51491">
    <property type="entry name" value="TAU_MAP_2"/>
    <property type="match status" value="4"/>
</dbReference>
<evidence type="ECO:0000256" key="15">
    <source>
        <dbReference type="ARBA" id="ARBA00023136"/>
    </source>
</evidence>
<dbReference type="PANTHER" id="PTHR11501">
    <property type="entry name" value="MICROTUBULE-ASSOCIATED PROTEIN"/>
    <property type="match status" value="1"/>
</dbReference>
<keyword evidence="16 18" id="KW-0206">Cytoskeleton</keyword>
<reference evidence="20" key="2">
    <citation type="submission" date="2019-01" db="EMBL/GenBank/DDBJ databases">
        <authorList>
            <person name="Graves T."/>
            <person name="Eichler E.E."/>
            <person name="Wilson R.K."/>
        </authorList>
    </citation>
    <scope>NUCLEOTIDE SEQUENCE [LARGE SCALE GENOMIC DNA]</scope>
    <source>
        <strain evidence="20">17573</strain>
    </source>
</reference>
<evidence type="ECO:0000256" key="9">
    <source>
        <dbReference type="ARBA" id="ARBA00022499"/>
    </source>
</evidence>
<feature type="compositionally biased region" description="Basic and acidic residues" evidence="19">
    <location>
        <begin position="314"/>
        <end position="323"/>
    </location>
</feature>
<evidence type="ECO:0000256" key="5">
    <source>
        <dbReference type="ARBA" id="ARBA00004514"/>
    </source>
</evidence>
<keyword evidence="14" id="KW-0007">Acetylation</keyword>
<feature type="compositionally biased region" description="Basic and acidic residues" evidence="19">
    <location>
        <begin position="1"/>
        <end position="27"/>
    </location>
</feature>
<evidence type="ECO:0000313" key="21">
    <source>
        <dbReference type="Proteomes" id="UP000006718"/>
    </source>
</evidence>
<dbReference type="GO" id="GO:0005829">
    <property type="term" value="C:cytosol"/>
    <property type="evidence" value="ECO:0007669"/>
    <property type="project" value="UniProtKB-SubCell"/>
</dbReference>
<keyword evidence="12" id="KW-0677">Repeat</keyword>
<organism evidence="20 21">
    <name type="scientific">Macaca mulatta</name>
    <name type="common">Rhesus macaque</name>
    <dbReference type="NCBI Taxonomy" id="9544"/>
    <lineage>
        <taxon>Eukaryota</taxon>
        <taxon>Metazoa</taxon>
        <taxon>Chordata</taxon>
        <taxon>Craniata</taxon>
        <taxon>Vertebrata</taxon>
        <taxon>Euteleostomi</taxon>
        <taxon>Mammalia</taxon>
        <taxon>Eutheria</taxon>
        <taxon>Euarchontoglires</taxon>
        <taxon>Primates</taxon>
        <taxon>Haplorrhini</taxon>
        <taxon>Catarrhini</taxon>
        <taxon>Cercopithecidae</taxon>
        <taxon>Cercopithecinae</taxon>
        <taxon>Macaca</taxon>
    </lineage>
</organism>
<feature type="region of interest" description="Disordered" evidence="19">
    <location>
        <begin position="649"/>
        <end position="668"/>
    </location>
</feature>
<keyword evidence="7" id="KW-0488">Methylation</keyword>
<dbReference type="PANTHER" id="PTHR11501:SF14">
    <property type="entry name" value="MICROTUBULE-ASSOCIATED PROTEIN TAU"/>
    <property type="match status" value="1"/>
</dbReference>
<keyword evidence="8 18" id="KW-0963">Cytoplasm</keyword>
<feature type="region of interest" description="Disordered" evidence="19">
    <location>
        <begin position="1"/>
        <end position="261"/>
    </location>
</feature>
<evidence type="ECO:0000256" key="2">
    <source>
        <dbReference type="ARBA" id="ARBA00004279"/>
    </source>
</evidence>
<feature type="compositionally biased region" description="Low complexity" evidence="19">
    <location>
        <begin position="438"/>
        <end position="465"/>
    </location>
</feature>
<dbReference type="Pfam" id="PF00418">
    <property type="entry name" value="Tubulin-binding"/>
    <property type="match status" value="4"/>
</dbReference>
<dbReference type="VEuPathDB" id="HostDB:ENSMMUG00000004122"/>
<reference evidence="20" key="4">
    <citation type="submission" date="2025-09" db="UniProtKB">
        <authorList>
            <consortium name="Ensembl"/>
        </authorList>
    </citation>
    <scope>IDENTIFICATION</scope>
    <source>
        <strain evidence="20">17573</strain>
    </source>
</reference>
<evidence type="ECO:0000256" key="16">
    <source>
        <dbReference type="ARBA" id="ARBA00023212"/>
    </source>
</evidence>
<dbReference type="GO" id="GO:0005886">
    <property type="term" value="C:plasma membrane"/>
    <property type="evidence" value="ECO:0007669"/>
    <property type="project" value="UniProtKB-SubCell"/>
</dbReference>
<reference evidence="21" key="1">
    <citation type="journal article" date="2007" name="Science">
        <title>Evolutionary and biomedical insights from the rhesus macaque genome.</title>
        <authorList>
            <person name="Gibbs R.A."/>
            <person name="Rogers J."/>
            <person name="Katze M.G."/>
            <person name="Bumgarner R."/>
            <person name="Weinstock G.M."/>
            <person name="Mardis E.R."/>
            <person name="Remington K.A."/>
            <person name="Strausberg R.L."/>
            <person name="Venter J.C."/>
            <person name="Wilson R.K."/>
            <person name="Batzer M.A."/>
            <person name="Bustamante C.D."/>
            <person name="Eichler E.E."/>
            <person name="Hahn M.W."/>
            <person name="Hardison R.C."/>
            <person name="Makova K.D."/>
            <person name="Miller W."/>
            <person name="Milosavljevic A."/>
            <person name="Palermo R.E."/>
            <person name="Siepel A."/>
            <person name="Sikela J.M."/>
            <person name="Attaway T."/>
            <person name="Bell S."/>
            <person name="Bernard K.E."/>
            <person name="Buhay C.J."/>
            <person name="Chandrabose M.N."/>
            <person name="Dao M."/>
            <person name="Davis C."/>
            <person name="Delehaunty K.D."/>
            <person name="Ding Y."/>
            <person name="Dinh H.H."/>
            <person name="Dugan-Rocha S."/>
            <person name="Fulton L.A."/>
            <person name="Gabisi R.A."/>
            <person name="Garner T.T."/>
            <person name="Godfrey J."/>
            <person name="Hawes A.C."/>
            <person name="Hernandez J."/>
            <person name="Hines S."/>
            <person name="Holder M."/>
            <person name="Hume J."/>
            <person name="Jhangiani S.N."/>
            <person name="Joshi V."/>
            <person name="Khan Z.M."/>
            <person name="Kirkness E.F."/>
            <person name="Cree A."/>
            <person name="Fowler R.G."/>
            <person name="Lee S."/>
            <person name="Lewis L.R."/>
            <person name="Li Z."/>
            <person name="Liu Y.-S."/>
            <person name="Moore S.M."/>
            <person name="Muzny D."/>
            <person name="Nazareth L.V."/>
            <person name="Ngo D.N."/>
            <person name="Okwuonu G.O."/>
            <person name="Pai G."/>
            <person name="Parker D."/>
            <person name="Paul H.A."/>
            <person name="Pfannkoch C."/>
            <person name="Pohl C.S."/>
            <person name="Rogers Y.-H.C."/>
            <person name="Ruiz S.J."/>
            <person name="Sabo A."/>
            <person name="Santibanez J."/>
            <person name="Schneider B.W."/>
            <person name="Smith S.M."/>
            <person name="Sodergren E."/>
            <person name="Svatek A.F."/>
            <person name="Utterback T.R."/>
            <person name="Vattathil S."/>
            <person name="Warren W."/>
            <person name="White C.S."/>
            <person name="Chinwalla A.T."/>
            <person name="Feng Y."/>
            <person name="Halpern A.L."/>
            <person name="Hillier L.W."/>
            <person name="Huang X."/>
            <person name="Minx P."/>
            <person name="Nelson J.O."/>
            <person name="Pepin K.H."/>
            <person name="Qin X."/>
            <person name="Sutton G.G."/>
            <person name="Venter E."/>
            <person name="Walenz B.P."/>
            <person name="Wallis J.W."/>
            <person name="Worley K.C."/>
            <person name="Yang S.-P."/>
            <person name="Jones S.M."/>
            <person name="Marra M.A."/>
            <person name="Rocchi M."/>
            <person name="Schein J.E."/>
            <person name="Baertsch R."/>
            <person name="Clarke L."/>
            <person name="Csuros M."/>
            <person name="Glasscock J."/>
            <person name="Harris R.A."/>
            <person name="Havlak P."/>
            <person name="Jackson A.R."/>
            <person name="Jiang H."/>
            <person name="Liu Y."/>
            <person name="Messina D.N."/>
            <person name="Shen Y."/>
            <person name="Song H.X.-Z."/>
            <person name="Wylie T."/>
            <person name="Zhang L."/>
            <person name="Birney E."/>
            <person name="Han K."/>
            <person name="Konkel M.K."/>
            <person name="Lee J."/>
            <person name="Smit A.F.A."/>
            <person name="Ullmer B."/>
            <person name="Wang H."/>
            <person name="Xing J."/>
            <person name="Burhans R."/>
            <person name="Cheng Z."/>
            <person name="Karro J.E."/>
            <person name="Ma J."/>
            <person name="Raney B."/>
            <person name="She X."/>
            <person name="Cox M.J."/>
            <person name="Demuth J.P."/>
            <person name="Dumas L.J."/>
            <person name="Han S.-G."/>
            <person name="Hopkins J."/>
            <person name="Karimpour-Fard A."/>
            <person name="Kim Y.H."/>
            <person name="Pollack J.R."/>
            <person name="Vinar T."/>
            <person name="Addo-Quaye C."/>
            <person name="Degenhardt J."/>
            <person name="Denby A."/>
            <person name="Hubisz M.J."/>
            <person name="Indap A."/>
            <person name="Kosiol C."/>
            <person name="Lahn B.T."/>
            <person name="Lawson H.A."/>
            <person name="Marklein A."/>
            <person name="Nielsen R."/>
            <person name="Vallender E.J."/>
            <person name="Clark A.G."/>
            <person name="Ferguson B."/>
            <person name="Hernandez R.D."/>
            <person name="Hirani K."/>
            <person name="Kehrer-Sawatzki H."/>
            <person name="Kolb J."/>
            <person name="Patil S."/>
            <person name="Pu L.-L."/>
            <person name="Ren Y."/>
            <person name="Smith D.G."/>
            <person name="Wheeler D.A."/>
            <person name="Schenck I."/>
            <person name="Ball E.V."/>
            <person name="Chen R."/>
            <person name="Cooper D.N."/>
            <person name="Giardine B."/>
            <person name="Hsu F."/>
            <person name="Kent W.J."/>
            <person name="Lesk A."/>
            <person name="Nelson D.L."/>
            <person name="O'brien W.E."/>
            <person name="Pruefer K."/>
            <person name="Stenson P.D."/>
            <person name="Wallace J.C."/>
            <person name="Ke H."/>
            <person name="Liu X.-M."/>
            <person name="Wang P."/>
            <person name="Xiang A.P."/>
            <person name="Yang F."/>
            <person name="Barber G.P."/>
            <person name="Haussler D."/>
            <person name="Karolchik D."/>
            <person name="Kern A.D."/>
            <person name="Kuhn R.M."/>
            <person name="Smith K.E."/>
            <person name="Zwieg A.S."/>
        </authorList>
    </citation>
    <scope>NUCLEOTIDE SEQUENCE [LARGE SCALE GENOMIC DNA]</scope>
    <source>
        <strain evidence="21">17573</strain>
    </source>
</reference>
<feature type="region of interest" description="Disordered" evidence="19">
    <location>
        <begin position="277"/>
        <end position="507"/>
    </location>
</feature>
<evidence type="ECO:0000256" key="1">
    <source>
        <dbReference type="ARBA" id="ARBA00004245"/>
    </source>
</evidence>
<gene>
    <name evidence="20 22" type="primary">MAPT</name>
</gene>
<evidence type="ECO:0000256" key="14">
    <source>
        <dbReference type="ARBA" id="ARBA00022990"/>
    </source>
</evidence>
<evidence type="ECO:0000256" key="6">
    <source>
        <dbReference type="ARBA" id="ARBA00022475"/>
    </source>
</evidence>
<dbReference type="InterPro" id="IPR002955">
    <property type="entry name" value="Tau"/>
</dbReference>
<dbReference type="GeneTree" id="ENSGT00940000155494"/>
<feature type="compositionally biased region" description="Polar residues" evidence="19">
    <location>
        <begin position="652"/>
        <end position="667"/>
    </location>
</feature>
<feature type="compositionally biased region" description="Pro residues" evidence="19">
    <location>
        <begin position="425"/>
        <end position="437"/>
    </location>
</feature>
<comment type="subcellular location">
    <subcellularLocation>
        <location evidence="3">Cell membrane</location>
        <topology evidence="3">Peripheral membrane protein</topology>
        <orientation evidence="3">Cytoplasmic side</orientation>
    </subcellularLocation>
    <subcellularLocation>
        <location evidence="4">Cell projection</location>
        <location evidence="4">Axon</location>
    </subcellularLocation>
    <subcellularLocation>
        <location evidence="2">Cell projection</location>
        <location evidence="2">Dendrite</location>
    </subcellularLocation>
    <subcellularLocation>
        <location evidence="1 18">Cytoplasm</location>
        <location evidence="1 18">Cytoskeleton</location>
    </subcellularLocation>
    <subcellularLocation>
        <location evidence="5">Cytoplasm</location>
        <location evidence="5">Cytosol</location>
    </subcellularLocation>
</comment>
<protein>
    <recommendedName>
        <fullName evidence="18">Microtubule-associated protein</fullName>
    </recommendedName>
</protein>
<keyword evidence="15" id="KW-0472">Membrane</keyword>
<keyword evidence="21" id="KW-1185">Reference proteome</keyword>
<dbReference type="Ensembl" id="ENSMMUT00000005859.4">
    <property type="protein sequence ID" value="ENSMMUP00000005519.4"/>
    <property type="gene ID" value="ENSMMUG00000004122.4"/>
</dbReference>
<evidence type="ECO:0000256" key="19">
    <source>
        <dbReference type="SAM" id="MobiDB-lite"/>
    </source>
</evidence>
<dbReference type="PROSITE" id="PS00229">
    <property type="entry name" value="TAU_MAP_1"/>
    <property type="match status" value="2"/>
</dbReference>
<dbReference type="ExpressionAtlas" id="A0A5S7WPS9">
    <property type="expression patterns" value="baseline"/>
</dbReference>
<reference evidence="20" key="3">
    <citation type="submission" date="2025-08" db="UniProtKB">
        <authorList>
            <consortium name="Ensembl"/>
        </authorList>
    </citation>
    <scope>IDENTIFICATION</scope>
    <source>
        <strain evidence="20">17573</strain>
    </source>
</reference>
<evidence type="ECO:0000256" key="4">
    <source>
        <dbReference type="ARBA" id="ARBA00004489"/>
    </source>
</evidence>
<keyword evidence="13" id="KW-0832">Ubl conjugation</keyword>
<dbReference type="Proteomes" id="UP000006718">
    <property type="component" value="Chromosome 16"/>
</dbReference>
<dbReference type="InterPro" id="IPR027324">
    <property type="entry name" value="MAP2/MAP4/Tau"/>
</dbReference>
<evidence type="ECO:0000313" key="22">
    <source>
        <dbReference type="VGNC" id="VGNC:99169"/>
    </source>
</evidence>
<accession>A0A5S7WPS9</accession>
<dbReference type="Bgee" id="ENSMMUG00000004122">
    <property type="expression patterns" value="Expressed in dorsolateral prefrontal cortex and 21 other cell types or tissues"/>
</dbReference>
<dbReference type="InterPro" id="IPR001084">
    <property type="entry name" value="MAP_tubulin-bd_rpt"/>
</dbReference>
<evidence type="ECO:0000256" key="18">
    <source>
        <dbReference type="RuleBase" id="RU000686"/>
    </source>
</evidence>
<feature type="compositionally biased region" description="Acidic residues" evidence="19">
    <location>
        <begin position="217"/>
        <end position="228"/>
    </location>
</feature>
<dbReference type="VGNC" id="VGNC:99169">
    <property type="gene designation" value="MAPT"/>
</dbReference>
<sequence>MAEPRQEFDVMEDHAGTYGLGDRKDQEGYTMLQDQEGDTDAGLKESPLQTPAEDGSEELGSETSDAKSTPTAEDVTAPLVDERAPGEQAAAQPHMEIPEGTTAEEAGIGDTPSLEDEAAGHVTQEPESGKVVQEVFLGEPGPPGLSHQLVSSMPGAPLLPEGPREATRQPSGTGPEDTEGGQHAPELLKHQLLGDLHQEGPPLKGAGGKERLGSKEEVDEDRDVDESSPQDSPPSRVSPVQDGQPPQTAAREATSVPGFPAEGAIALPVDFLSRVSTEIPASEPQGPSAGWAEGQDMPPEFTFHVEITPNVQKEQAHPEEDSGRAAFPGAPGEEPEARGPSLGEDTKEAELPEPTEKQPAAAPRGKPVSRVPQLKARMVSKSKDGTGSDDKKAKGADGKTKIATPRGAAPPGQKGQANATRIPAKTPPAPKTPPSSGEPPKSGDRSGYSSPGSPGTPGSRSRTPSLPTPPAREPKKVAVVRTPPKSPSSAKSRLQTAPVPMPDLKNVKSKIGSTENLKHQPGGGKVQIINKKLDLSNVQSKCGSKDNIKHVPGGGSVQIVYKPVDLSKVTSKCGSLGNIHHKPGGGQVEVKSEKLDFKDRVQSKIGSLDNITHVPGGGNKKIETHKLTFRENAKAKTDHGAEIVYKSPVVSGDTSPRHLSNVSSTGSIDMVDSPQLATLADEVSASLAKQGL</sequence>
<dbReference type="PRINTS" id="PR01261">
    <property type="entry name" value="TAUPROTEIN"/>
</dbReference>
<dbReference type="AlphaFoldDB" id="A0A5S7WPS9"/>
<feature type="compositionally biased region" description="Polar residues" evidence="19">
    <location>
        <begin position="61"/>
        <end position="71"/>
    </location>
</feature>
<dbReference type="GO" id="GO:0030424">
    <property type="term" value="C:axon"/>
    <property type="evidence" value="ECO:0007669"/>
    <property type="project" value="UniProtKB-SubCell"/>
</dbReference>
<dbReference type="GO" id="GO:0005874">
    <property type="term" value="C:microtubule"/>
    <property type="evidence" value="ECO:0007669"/>
    <property type="project" value="UniProtKB-KW"/>
</dbReference>
<keyword evidence="6" id="KW-1003">Cell membrane</keyword>
<evidence type="ECO:0000256" key="17">
    <source>
        <dbReference type="ARBA" id="ARBA00023273"/>
    </source>
</evidence>
<keyword evidence="9" id="KW-1017">Isopeptide bond</keyword>
<feature type="compositionally biased region" description="Basic and acidic residues" evidence="19">
    <location>
        <begin position="207"/>
        <end position="216"/>
    </location>
</feature>
<keyword evidence="11 18" id="KW-0493">Microtubule</keyword>
<evidence type="ECO:0000313" key="20">
    <source>
        <dbReference type="Ensembl" id="ENSMMUP00000005519.4"/>
    </source>
</evidence>
<evidence type="ECO:0000256" key="10">
    <source>
        <dbReference type="ARBA" id="ARBA00022553"/>
    </source>
</evidence>
<dbReference type="GO" id="GO:0030425">
    <property type="term" value="C:dendrite"/>
    <property type="evidence" value="ECO:0007669"/>
    <property type="project" value="UniProtKB-SubCell"/>
</dbReference>
<evidence type="ECO:0000256" key="3">
    <source>
        <dbReference type="ARBA" id="ARBA00004413"/>
    </source>
</evidence>
<evidence type="ECO:0000256" key="11">
    <source>
        <dbReference type="ARBA" id="ARBA00022701"/>
    </source>
</evidence>
<feature type="compositionally biased region" description="Basic and acidic residues" evidence="19">
    <location>
        <begin position="344"/>
        <end position="356"/>
    </location>
</feature>
<evidence type="ECO:0000256" key="8">
    <source>
        <dbReference type="ARBA" id="ARBA00022490"/>
    </source>
</evidence>
<keyword evidence="10" id="KW-0597">Phosphoprotein</keyword>
<evidence type="ECO:0000256" key="13">
    <source>
        <dbReference type="ARBA" id="ARBA00022843"/>
    </source>
</evidence>
<keyword evidence="17" id="KW-0966">Cell projection</keyword>